<dbReference type="InterPro" id="IPR013785">
    <property type="entry name" value="Aldolase_TIM"/>
</dbReference>
<evidence type="ECO:0000256" key="4">
    <source>
        <dbReference type="ARBA" id="ARBA00023002"/>
    </source>
</evidence>
<dbReference type="CDD" id="cd04730">
    <property type="entry name" value="NPD_like"/>
    <property type="match status" value="1"/>
</dbReference>
<keyword evidence="5 6" id="KW-0503">Monooxygenase</keyword>
<evidence type="ECO:0000256" key="3">
    <source>
        <dbReference type="ARBA" id="ARBA00022643"/>
    </source>
</evidence>
<evidence type="ECO:0000256" key="2">
    <source>
        <dbReference type="ARBA" id="ARBA00022630"/>
    </source>
</evidence>
<keyword evidence="2" id="KW-0285">Flavoprotein</keyword>
<protein>
    <submittedName>
        <fullName evidence="6">Nitronate monooxygenase</fullName>
    </submittedName>
</protein>
<dbReference type="AlphaFoldDB" id="A0A9D7S8C9"/>
<comment type="similarity">
    <text evidence="1">Belongs to the nitronate monooxygenase family. NMO class I subfamily.</text>
</comment>
<keyword evidence="4" id="KW-0560">Oxidoreductase</keyword>
<evidence type="ECO:0000313" key="7">
    <source>
        <dbReference type="Proteomes" id="UP000808349"/>
    </source>
</evidence>
<comment type="caution">
    <text evidence="6">The sequence shown here is derived from an EMBL/GenBank/DDBJ whole genome shotgun (WGS) entry which is preliminary data.</text>
</comment>
<sequence>MHTELTAMLGIKYPVIMAPMFLVSNTAMVKAAIQGGITGAIPALNYRTIDEFKNALQELKDLNQCYGINLIVNKSNYKLKEQLNSCLEFKVPFIITSLGSPEQVIKACRPLGIKVFCDVSDMAYARKAAALNPDALIAVNKFAGGHCGILDPKDFIPALKREFKHIPIISAGGVGDSNGIKEMIALGACGVSIGTPFIASVESPVTQEYKNACVAFTSKDIVLTTKLSGSPCTVINTPYVQQIGTQQSWLEKVLSKNKTLKKWVKMLIYKHGMDQLKKSAFAATYQNVWCAGPTIDFVHEISPVKTIVEKLTAEL</sequence>
<dbReference type="Pfam" id="PF03060">
    <property type="entry name" value="NMO"/>
    <property type="match status" value="1"/>
</dbReference>
<evidence type="ECO:0000313" key="6">
    <source>
        <dbReference type="EMBL" id="MBK9717254.1"/>
    </source>
</evidence>
<dbReference type="Gene3D" id="3.20.20.70">
    <property type="entry name" value="Aldolase class I"/>
    <property type="match status" value="1"/>
</dbReference>
<dbReference type="InterPro" id="IPR004136">
    <property type="entry name" value="NMO"/>
</dbReference>
<dbReference type="GO" id="GO:0018580">
    <property type="term" value="F:nitronate monooxygenase activity"/>
    <property type="evidence" value="ECO:0007669"/>
    <property type="project" value="InterPro"/>
</dbReference>
<name>A0A9D7S8C9_9BACT</name>
<dbReference type="PANTHER" id="PTHR42747">
    <property type="entry name" value="NITRONATE MONOOXYGENASE-RELATED"/>
    <property type="match status" value="1"/>
</dbReference>
<reference evidence="6 7" key="1">
    <citation type="submission" date="2020-10" db="EMBL/GenBank/DDBJ databases">
        <title>Connecting structure to function with the recovery of over 1000 high-quality activated sludge metagenome-assembled genomes encoding full-length rRNA genes using long-read sequencing.</title>
        <authorList>
            <person name="Singleton C.M."/>
            <person name="Petriglieri F."/>
            <person name="Kristensen J.M."/>
            <person name="Kirkegaard R.H."/>
            <person name="Michaelsen T.Y."/>
            <person name="Andersen M.H."/>
            <person name="Karst S.M."/>
            <person name="Dueholm M.S."/>
            <person name="Nielsen P.H."/>
            <person name="Albertsen M."/>
        </authorList>
    </citation>
    <scope>NUCLEOTIDE SEQUENCE [LARGE SCALE GENOMIC DNA]</scope>
    <source>
        <strain evidence="6">Ribe_18-Q3-R11-54_BAT3C.373</strain>
    </source>
</reference>
<proteinExistence type="inferred from homology"/>
<accession>A0A9D7S8C9</accession>
<organism evidence="6 7">
    <name type="scientific">Candidatus Defluviibacterium haderslevense</name>
    <dbReference type="NCBI Taxonomy" id="2981993"/>
    <lineage>
        <taxon>Bacteria</taxon>
        <taxon>Pseudomonadati</taxon>
        <taxon>Bacteroidota</taxon>
        <taxon>Saprospiria</taxon>
        <taxon>Saprospirales</taxon>
        <taxon>Saprospiraceae</taxon>
        <taxon>Candidatus Defluviibacterium</taxon>
    </lineage>
</organism>
<dbReference type="EMBL" id="JADKFW010000004">
    <property type="protein sequence ID" value="MBK9717254.1"/>
    <property type="molecule type" value="Genomic_DNA"/>
</dbReference>
<dbReference type="SUPFAM" id="SSF51412">
    <property type="entry name" value="Inosine monophosphate dehydrogenase (IMPDH)"/>
    <property type="match status" value="1"/>
</dbReference>
<dbReference type="PANTHER" id="PTHR42747:SF4">
    <property type="entry name" value="BLR1330 PROTEIN"/>
    <property type="match status" value="1"/>
</dbReference>
<gene>
    <name evidence="6" type="ORF">IPO85_07050</name>
</gene>
<evidence type="ECO:0000256" key="5">
    <source>
        <dbReference type="ARBA" id="ARBA00023033"/>
    </source>
</evidence>
<keyword evidence="3" id="KW-0288">FMN</keyword>
<dbReference type="Proteomes" id="UP000808349">
    <property type="component" value="Unassembled WGS sequence"/>
</dbReference>
<evidence type="ECO:0000256" key="1">
    <source>
        <dbReference type="ARBA" id="ARBA00009881"/>
    </source>
</evidence>